<evidence type="ECO:0000313" key="3">
    <source>
        <dbReference type="EMBL" id="VFT87729.1"/>
    </source>
</evidence>
<dbReference type="OrthoDB" id="10457074at2759"/>
<protein>
    <submittedName>
        <fullName evidence="3">Aste57867_10861 protein</fullName>
    </submittedName>
</protein>
<organism evidence="3 4">
    <name type="scientific">Aphanomyces stellatus</name>
    <dbReference type="NCBI Taxonomy" id="120398"/>
    <lineage>
        <taxon>Eukaryota</taxon>
        <taxon>Sar</taxon>
        <taxon>Stramenopiles</taxon>
        <taxon>Oomycota</taxon>
        <taxon>Saprolegniomycetes</taxon>
        <taxon>Saprolegniales</taxon>
        <taxon>Verrucalvaceae</taxon>
        <taxon>Aphanomyces</taxon>
    </lineage>
</organism>
<reference evidence="2" key="2">
    <citation type="submission" date="2019-06" db="EMBL/GenBank/DDBJ databases">
        <title>Genomics analysis of Aphanomyces spp. identifies a new class of oomycete effector associated with host adaptation.</title>
        <authorList>
            <person name="Gaulin E."/>
        </authorList>
    </citation>
    <scope>NUCLEOTIDE SEQUENCE</scope>
    <source>
        <strain evidence="2">CBS 578.67</strain>
    </source>
</reference>
<feature type="region of interest" description="Disordered" evidence="1">
    <location>
        <begin position="1"/>
        <end position="82"/>
    </location>
</feature>
<evidence type="ECO:0000313" key="2">
    <source>
        <dbReference type="EMBL" id="KAF0698534.1"/>
    </source>
</evidence>
<name>A0A485KRE7_9STRA</name>
<proteinExistence type="predicted"/>
<dbReference type="AlphaFoldDB" id="A0A485KRE7"/>
<dbReference type="Proteomes" id="UP000332933">
    <property type="component" value="Unassembled WGS sequence"/>
</dbReference>
<evidence type="ECO:0000313" key="4">
    <source>
        <dbReference type="Proteomes" id="UP000332933"/>
    </source>
</evidence>
<gene>
    <name evidence="3" type="primary">Aste57867_10861</name>
    <name evidence="2" type="ORF">As57867_010821</name>
    <name evidence="3" type="ORF">ASTE57867_10861</name>
</gene>
<evidence type="ECO:0000256" key="1">
    <source>
        <dbReference type="SAM" id="MobiDB-lite"/>
    </source>
</evidence>
<dbReference type="EMBL" id="CAADRA010005255">
    <property type="protein sequence ID" value="VFT87729.1"/>
    <property type="molecule type" value="Genomic_DNA"/>
</dbReference>
<accession>A0A485KRE7</accession>
<reference evidence="3 4" key="1">
    <citation type="submission" date="2019-03" db="EMBL/GenBank/DDBJ databases">
        <authorList>
            <person name="Gaulin E."/>
            <person name="Dumas B."/>
        </authorList>
    </citation>
    <scope>NUCLEOTIDE SEQUENCE [LARGE SCALE GENOMIC DNA]</scope>
    <source>
        <strain evidence="3">CBS 568.67</strain>
    </source>
</reference>
<dbReference type="EMBL" id="VJMH01005234">
    <property type="protein sequence ID" value="KAF0698534.1"/>
    <property type="molecule type" value="Genomic_DNA"/>
</dbReference>
<keyword evidence="4" id="KW-1185">Reference proteome</keyword>
<sequence>MGFGIPDSPPSSSQRPPSVPLAVRRRQVTIPPLDLSCLGSPRSPHICMSSTDRRSQDKSVPAVARGNDPRGTLFDVTPADAP</sequence>